<dbReference type="Pfam" id="PF00069">
    <property type="entry name" value="Pkinase"/>
    <property type="match status" value="1"/>
</dbReference>
<dbReference type="EC" id="2.7.11.1" evidence="1"/>
<dbReference type="GO" id="GO:0005829">
    <property type="term" value="C:cytosol"/>
    <property type="evidence" value="ECO:0007669"/>
    <property type="project" value="TreeGrafter"/>
</dbReference>
<feature type="region of interest" description="Disordered" evidence="10">
    <location>
        <begin position="1"/>
        <end position="118"/>
    </location>
</feature>
<keyword evidence="3" id="KW-0808">Transferase</keyword>
<protein>
    <recommendedName>
        <fullName evidence="1">non-specific serine/threonine protein kinase</fullName>
        <ecNumber evidence="1">2.7.11.1</ecNumber>
    </recommendedName>
</protein>
<feature type="compositionally biased region" description="Polar residues" evidence="10">
    <location>
        <begin position="739"/>
        <end position="768"/>
    </location>
</feature>
<feature type="compositionally biased region" description="Low complexity" evidence="10">
    <location>
        <begin position="302"/>
        <end position="315"/>
    </location>
</feature>
<feature type="region of interest" description="Disordered" evidence="10">
    <location>
        <begin position="669"/>
        <end position="797"/>
    </location>
</feature>
<evidence type="ECO:0000256" key="3">
    <source>
        <dbReference type="ARBA" id="ARBA00022679"/>
    </source>
</evidence>
<dbReference type="FunFam" id="1.10.510.10:FF:000595">
    <property type="entry name" value="Protein kinase, putative (AFU_orthologue AFUA_5G11840)"/>
    <property type="match status" value="1"/>
</dbReference>
<comment type="catalytic activity">
    <reaction evidence="7">
        <text>L-threonyl-[protein] + ATP = O-phospho-L-threonyl-[protein] + ADP + H(+)</text>
        <dbReference type="Rhea" id="RHEA:46608"/>
        <dbReference type="Rhea" id="RHEA-COMP:11060"/>
        <dbReference type="Rhea" id="RHEA-COMP:11605"/>
        <dbReference type="ChEBI" id="CHEBI:15378"/>
        <dbReference type="ChEBI" id="CHEBI:30013"/>
        <dbReference type="ChEBI" id="CHEBI:30616"/>
        <dbReference type="ChEBI" id="CHEBI:61977"/>
        <dbReference type="ChEBI" id="CHEBI:456216"/>
        <dbReference type="EC" id="2.7.11.1"/>
    </reaction>
</comment>
<proteinExistence type="predicted"/>
<dbReference type="InterPro" id="IPR008271">
    <property type="entry name" value="Ser/Thr_kinase_AS"/>
</dbReference>
<keyword evidence="5 12" id="KW-0418">Kinase</keyword>
<reference evidence="12" key="1">
    <citation type="submission" date="2014-08" db="EMBL/GenBank/DDBJ databases">
        <authorList>
            <person name="Sharma Rahul"/>
            <person name="Thines Marco"/>
        </authorList>
    </citation>
    <scope>NUCLEOTIDE SEQUENCE</scope>
</reference>
<evidence type="ECO:0000256" key="9">
    <source>
        <dbReference type="PROSITE-ProRule" id="PRU10141"/>
    </source>
</evidence>
<sequence>MIQASTQIHPPAHQMDGMRSSSFTQAKAEQMATADSVPSSPQSDRRDVDSVTSSRAPSRAPSVAPSRRSTFGFTKRASSTFHSPTHTPTGNNSTSTRPSSPTHQNHSIVTRPVKHHTGPLHDLKRFLHTHIGGSHPHKHHLNALDTPAHAPGTANGSPQHVESPLNEKFPTTKKTGYFGHSAAHSNKDRTSPPSSVLGLTQASTAGTSTKENRPVPKASQDVFDPTNAPGLPQVPERSLQVREEASAVTGSVAGSPAGSLGRSASQRFLPSNPPPLPTAGQKHLNPNYQHSFSGGTHTPVFGGTPPGSSTALSSSLHHHNPHPSLANATQAQLSKKYGKWGKVLGSGAGGTVRLIKGSTKGGSVIYAVKEFRPKRLGESEKEYQKKVTAEFCVGVTLRHVNVIETVDIVNDHGHYYEVMEYAPYDLFSVVMSGKMARPEIYCVFRQIVDGVNYLHGMGLAHRDLKLDNCVMTTSNVVKLIDFGTATVFQYPGKAQVKASGVVGSDPYLAPEVLSGQEYDPRKTDVWSLGVMFLCMILRRFPWKLPDAKTDASYKLYVNTHPQLLAPAAGSKSKPNTQATVICSHLPAHLKMSSSLSTNQSVPSNQAHLTTEPDSYIDARPRDGISAAEKAHMKSALKISMVHPVDNKDYHLQDSPEEMDPSVLHMDRPRAHTTSEPASRFASHVEKTARGGTASGVVSPSGNGELIDGPDTDNRLVNQLANSTLSPTTQGLAIPESHSAVRQRSVTGPENISGRNIPSPQQGTTSLPSSDVPAVASSGLATPGRSSTAATTTTTKTTASNASAARASAADCTGVDSIFRLLPRETRPAIMAMMTIEPTARCTLADLLRGTGNDALVCQCEGVECGGGMNTPPNEAVTPDDSDEGDEWIKGITCCSHFPIGHSMDHTHAKIEVEEGATKKKRFFH</sequence>
<feature type="binding site" evidence="9">
    <location>
        <position position="369"/>
    </location>
    <ligand>
        <name>ATP</name>
        <dbReference type="ChEBI" id="CHEBI:30616"/>
    </ligand>
</feature>
<evidence type="ECO:0000256" key="6">
    <source>
        <dbReference type="ARBA" id="ARBA00022840"/>
    </source>
</evidence>
<keyword evidence="2" id="KW-0723">Serine/threonine-protein kinase</keyword>
<evidence type="ECO:0000256" key="2">
    <source>
        <dbReference type="ARBA" id="ARBA00022527"/>
    </source>
</evidence>
<name>A0A0F7SKB4_PHARH</name>
<feature type="region of interest" description="Disordered" evidence="10">
    <location>
        <begin position="134"/>
        <end position="325"/>
    </location>
</feature>
<evidence type="ECO:0000256" key="5">
    <source>
        <dbReference type="ARBA" id="ARBA00022777"/>
    </source>
</evidence>
<dbReference type="SUPFAM" id="SSF56112">
    <property type="entry name" value="Protein kinase-like (PK-like)"/>
    <property type="match status" value="1"/>
</dbReference>
<organism evidence="12">
    <name type="scientific">Phaffia rhodozyma</name>
    <name type="common">Yeast</name>
    <name type="synonym">Xanthophyllomyces dendrorhous</name>
    <dbReference type="NCBI Taxonomy" id="264483"/>
    <lineage>
        <taxon>Eukaryota</taxon>
        <taxon>Fungi</taxon>
        <taxon>Dikarya</taxon>
        <taxon>Basidiomycota</taxon>
        <taxon>Agaricomycotina</taxon>
        <taxon>Tremellomycetes</taxon>
        <taxon>Cystofilobasidiales</taxon>
        <taxon>Mrakiaceae</taxon>
        <taxon>Phaffia</taxon>
    </lineage>
</organism>
<feature type="compositionally biased region" description="Low complexity" evidence="10">
    <location>
        <begin position="50"/>
        <end position="70"/>
    </location>
</feature>
<dbReference type="PROSITE" id="PS00108">
    <property type="entry name" value="PROTEIN_KINASE_ST"/>
    <property type="match status" value="1"/>
</dbReference>
<evidence type="ECO:0000256" key="8">
    <source>
        <dbReference type="ARBA" id="ARBA00048679"/>
    </source>
</evidence>
<dbReference type="PANTHER" id="PTHR24343:SF137">
    <property type="entry name" value="SERINE_THREONINE-PROTEIN KINASE HRK1"/>
    <property type="match status" value="1"/>
</dbReference>
<evidence type="ECO:0000256" key="1">
    <source>
        <dbReference type="ARBA" id="ARBA00012513"/>
    </source>
</evidence>
<feature type="region of interest" description="Disordered" evidence="10">
    <location>
        <begin position="595"/>
        <end position="618"/>
    </location>
</feature>
<dbReference type="Gene3D" id="1.10.510.10">
    <property type="entry name" value="Transferase(Phosphotransferase) domain 1"/>
    <property type="match status" value="1"/>
</dbReference>
<evidence type="ECO:0000259" key="11">
    <source>
        <dbReference type="PROSITE" id="PS50011"/>
    </source>
</evidence>
<dbReference type="EMBL" id="LN483124">
    <property type="protein sequence ID" value="CED82557.1"/>
    <property type="molecule type" value="Genomic_DNA"/>
</dbReference>
<feature type="domain" description="Protein kinase" evidence="11">
    <location>
        <begin position="338"/>
        <end position="645"/>
    </location>
</feature>
<feature type="compositionally biased region" description="Low complexity" evidence="10">
    <location>
        <begin position="785"/>
        <end position="797"/>
    </location>
</feature>
<feature type="compositionally biased region" description="Polar residues" evidence="10">
    <location>
        <begin position="595"/>
        <end position="612"/>
    </location>
</feature>
<dbReference type="GO" id="GO:0005524">
    <property type="term" value="F:ATP binding"/>
    <property type="evidence" value="ECO:0007669"/>
    <property type="project" value="UniProtKB-UniRule"/>
</dbReference>
<feature type="compositionally biased region" description="Polar residues" evidence="10">
    <location>
        <begin position="714"/>
        <end position="730"/>
    </location>
</feature>
<dbReference type="GO" id="GO:0004674">
    <property type="term" value="F:protein serine/threonine kinase activity"/>
    <property type="evidence" value="ECO:0007669"/>
    <property type="project" value="UniProtKB-KW"/>
</dbReference>
<keyword evidence="6 9" id="KW-0067">ATP-binding</keyword>
<accession>A0A0F7SKB4</accession>
<feature type="compositionally biased region" description="Low complexity" evidence="10">
    <location>
        <begin position="78"/>
        <end position="102"/>
    </location>
</feature>
<dbReference type="PROSITE" id="PS00107">
    <property type="entry name" value="PROTEIN_KINASE_ATP"/>
    <property type="match status" value="1"/>
</dbReference>
<dbReference type="SMART" id="SM00220">
    <property type="entry name" value="S_TKc"/>
    <property type="match status" value="1"/>
</dbReference>
<evidence type="ECO:0000256" key="7">
    <source>
        <dbReference type="ARBA" id="ARBA00047899"/>
    </source>
</evidence>
<comment type="catalytic activity">
    <reaction evidence="8">
        <text>L-seryl-[protein] + ATP = O-phospho-L-seryl-[protein] + ADP + H(+)</text>
        <dbReference type="Rhea" id="RHEA:17989"/>
        <dbReference type="Rhea" id="RHEA-COMP:9863"/>
        <dbReference type="Rhea" id="RHEA-COMP:11604"/>
        <dbReference type="ChEBI" id="CHEBI:15378"/>
        <dbReference type="ChEBI" id="CHEBI:29999"/>
        <dbReference type="ChEBI" id="CHEBI:30616"/>
        <dbReference type="ChEBI" id="CHEBI:83421"/>
        <dbReference type="ChEBI" id="CHEBI:456216"/>
        <dbReference type="EC" id="2.7.11.1"/>
    </reaction>
</comment>
<dbReference type="InterPro" id="IPR017441">
    <property type="entry name" value="Protein_kinase_ATP_BS"/>
</dbReference>
<evidence type="ECO:0000256" key="4">
    <source>
        <dbReference type="ARBA" id="ARBA00022741"/>
    </source>
</evidence>
<evidence type="ECO:0000256" key="10">
    <source>
        <dbReference type="SAM" id="MobiDB-lite"/>
    </source>
</evidence>
<feature type="compositionally biased region" description="Polar residues" evidence="10">
    <location>
        <begin position="284"/>
        <end position="296"/>
    </location>
</feature>
<evidence type="ECO:0000313" key="12">
    <source>
        <dbReference type="EMBL" id="CED82557.1"/>
    </source>
</evidence>
<keyword evidence="4 9" id="KW-0547">Nucleotide-binding</keyword>
<dbReference type="PROSITE" id="PS50011">
    <property type="entry name" value="PROTEIN_KINASE_DOM"/>
    <property type="match status" value="1"/>
</dbReference>
<dbReference type="InterPro" id="IPR000719">
    <property type="entry name" value="Prot_kinase_dom"/>
</dbReference>
<dbReference type="InterPro" id="IPR011009">
    <property type="entry name" value="Kinase-like_dom_sf"/>
</dbReference>
<feature type="compositionally biased region" description="Polar residues" evidence="10">
    <location>
        <begin position="191"/>
        <end position="209"/>
    </location>
</feature>
<dbReference type="PANTHER" id="PTHR24343">
    <property type="entry name" value="SERINE/THREONINE KINASE"/>
    <property type="match status" value="1"/>
</dbReference>
<dbReference type="AlphaFoldDB" id="A0A0F7SKB4"/>